<comment type="caution">
    <text evidence="3">The sequence shown here is derived from an EMBL/GenBank/DDBJ whole genome shotgun (WGS) entry which is preliminary data.</text>
</comment>
<evidence type="ECO:0000313" key="3">
    <source>
        <dbReference type="EMBL" id="KAJ8784700.1"/>
    </source>
</evidence>
<dbReference type="SUPFAM" id="SSF50630">
    <property type="entry name" value="Acid proteases"/>
    <property type="match status" value="1"/>
</dbReference>
<accession>A0AB34H1D8</accession>
<evidence type="ECO:0000259" key="2">
    <source>
        <dbReference type="PROSITE" id="PS51767"/>
    </source>
</evidence>
<reference evidence="3 4" key="1">
    <citation type="submission" date="2022-11" db="EMBL/GenBank/DDBJ databases">
        <title>Whole genome sequence of Eschrichtius robustus ER-17-0199.</title>
        <authorList>
            <person name="Bruniche-Olsen A."/>
            <person name="Black A.N."/>
            <person name="Fields C.J."/>
            <person name="Walden K."/>
            <person name="Dewoody J.A."/>
        </authorList>
    </citation>
    <scope>NUCLEOTIDE SEQUENCE [LARGE SCALE GENOMIC DNA]</scope>
    <source>
        <strain evidence="3">ER-17-0199</strain>
        <tissue evidence="3">Blubber</tissue>
    </source>
</reference>
<gene>
    <name evidence="3" type="ORF">J1605_008051</name>
</gene>
<keyword evidence="4" id="KW-1185">Reference proteome</keyword>
<feature type="domain" description="Peptidase A1" evidence="2">
    <location>
        <begin position="1"/>
        <end position="131"/>
    </location>
</feature>
<dbReference type="GO" id="GO:0006508">
    <property type="term" value="P:proteolysis"/>
    <property type="evidence" value="ECO:0007669"/>
    <property type="project" value="InterPro"/>
</dbReference>
<dbReference type="InterPro" id="IPR001461">
    <property type="entry name" value="Aspartic_peptidase_A1"/>
</dbReference>
<comment type="similarity">
    <text evidence="1">Belongs to the peptidase A1 family.</text>
</comment>
<dbReference type="AlphaFoldDB" id="A0AB34H1D8"/>
<organism evidence="3 4">
    <name type="scientific">Eschrichtius robustus</name>
    <name type="common">California gray whale</name>
    <name type="synonym">Eschrichtius gibbosus</name>
    <dbReference type="NCBI Taxonomy" id="9764"/>
    <lineage>
        <taxon>Eukaryota</taxon>
        <taxon>Metazoa</taxon>
        <taxon>Chordata</taxon>
        <taxon>Craniata</taxon>
        <taxon>Vertebrata</taxon>
        <taxon>Euteleostomi</taxon>
        <taxon>Mammalia</taxon>
        <taxon>Eutheria</taxon>
        <taxon>Laurasiatheria</taxon>
        <taxon>Artiodactyla</taxon>
        <taxon>Whippomorpha</taxon>
        <taxon>Cetacea</taxon>
        <taxon>Mysticeti</taxon>
        <taxon>Eschrichtiidae</taxon>
        <taxon>Eschrichtius</taxon>
    </lineage>
</organism>
<dbReference type="Gene3D" id="2.40.70.10">
    <property type="entry name" value="Acid Proteases"/>
    <property type="match status" value="2"/>
</dbReference>
<dbReference type="GO" id="GO:0004190">
    <property type="term" value="F:aspartic-type endopeptidase activity"/>
    <property type="evidence" value="ECO:0007669"/>
    <property type="project" value="InterPro"/>
</dbReference>
<proteinExistence type="inferred from homology"/>
<dbReference type="InterPro" id="IPR021109">
    <property type="entry name" value="Peptidase_aspartic_dom_sf"/>
</dbReference>
<name>A0AB34H1D8_ESCRO</name>
<dbReference type="EMBL" id="JAIQCJ010002042">
    <property type="protein sequence ID" value="KAJ8784700.1"/>
    <property type="molecule type" value="Genomic_DNA"/>
</dbReference>
<dbReference type="Pfam" id="PF00026">
    <property type="entry name" value="Asp"/>
    <property type="match status" value="2"/>
</dbReference>
<dbReference type="PRINTS" id="PR00792">
    <property type="entry name" value="PEPSIN"/>
</dbReference>
<dbReference type="Proteomes" id="UP001159641">
    <property type="component" value="Unassembled WGS sequence"/>
</dbReference>
<evidence type="ECO:0000256" key="1">
    <source>
        <dbReference type="ARBA" id="ARBA00007447"/>
    </source>
</evidence>
<dbReference type="InterPro" id="IPR033121">
    <property type="entry name" value="PEPTIDASE_A1"/>
</dbReference>
<evidence type="ECO:0000313" key="4">
    <source>
        <dbReference type="Proteomes" id="UP001159641"/>
    </source>
</evidence>
<protein>
    <recommendedName>
        <fullName evidence="2">Peptidase A1 domain-containing protein</fullName>
    </recommendedName>
</protein>
<dbReference type="PROSITE" id="PS51767">
    <property type="entry name" value="PEPTIDASE_A1"/>
    <property type="match status" value="1"/>
</dbReference>
<dbReference type="PANTHER" id="PTHR47966:SF70">
    <property type="entry name" value="PEPTIDASE A1 DOMAIN-CONTAINING PROTEIN"/>
    <property type="match status" value="1"/>
</dbReference>
<sequence>MAYPSLAVGGTPTVMQSRLQQDQLTQLLFSFYFSRFAIGDQATGWCSQGCQAIVDMGTFLLAVSQQYMTSFLQSTGAQQNENGDNNNYCMLGIEASYLPSSSGEPLWILGNVFLKEYYSVFDVANNHVGFALSTLTSARQLPAAACNLPKDSAIALMPLWLRAAF</sequence>
<dbReference type="PANTHER" id="PTHR47966">
    <property type="entry name" value="BETA-SITE APP-CLEAVING ENZYME, ISOFORM A-RELATED"/>
    <property type="match status" value="1"/>
</dbReference>